<dbReference type="PROSITE" id="PS51755">
    <property type="entry name" value="OMPR_PHOB"/>
    <property type="match status" value="1"/>
</dbReference>
<proteinExistence type="predicted"/>
<feature type="domain" description="OmpR/PhoB-type" evidence="7">
    <location>
        <begin position="124"/>
        <end position="220"/>
    </location>
</feature>
<evidence type="ECO:0000313" key="9">
    <source>
        <dbReference type="Proteomes" id="UP001606303"/>
    </source>
</evidence>
<evidence type="ECO:0000256" key="5">
    <source>
        <dbReference type="PROSITE-ProRule" id="PRU01091"/>
    </source>
</evidence>
<evidence type="ECO:0000259" key="7">
    <source>
        <dbReference type="PROSITE" id="PS51755"/>
    </source>
</evidence>
<dbReference type="Gene3D" id="3.40.50.2300">
    <property type="match status" value="1"/>
</dbReference>
<dbReference type="SMART" id="SM00862">
    <property type="entry name" value="Trans_reg_C"/>
    <property type="match status" value="1"/>
</dbReference>
<dbReference type="InterPro" id="IPR011006">
    <property type="entry name" value="CheY-like_superfamily"/>
</dbReference>
<keyword evidence="4" id="KW-0597">Phosphoprotein</keyword>
<dbReference type="SUPFAM" id="SSF46894">
    <property type="entry name" value="C-terminal effector domain of the bipartite response regulators"/>
    <property type="match status" value="1"/>
</dbReference>
<dbReference type="InterPro" id="IPR016032">
    <property type="entry name" value="Sig_transdc_resp-reg_C-effctor"/>
</dbReference>
<dbReference type="PROSITE" id="PS50110">
    <property type="entry name" value="RESPONSE_REGULATORY"/>
    <property type="match status" value="1"/>
</dbReference>
<evidence type="ECO:0000256" key="1">
    <source>
        <dbReference type="ARBA" id="ARBA00023015"/>
    </source>
</evidence>
<evidence type="ECO:0000256" key="4">
    <source>
        <dbReference type="PROSITE-ProRule" id="PRU00169"/>
    </source>
</evidence>
<dbReference type="PANTHER" id="PTHR48111:SF67">
    <property type="entry name" value="TRANSCRIPTIONAL REGULATORY PROTEIN TCTD"/>
    <property type="match status" value="1"/>
</dbReference>
<dbReference type="CDD" id="cd19935">
    <property type="entry name" value="REC_OmpR_CusR-like"/>
    <property type="match status" value="1"/>
</dbReference>
<keyword evidence="1" id="KW-0805">Transcription regulation</keyword>
<protein>
    <submittedName>
        <fullName evidence="8">Response regulator transcription factor</fullName>
    </submittedName>
</protein>
<evidence type="ECO:0000256" key="3">
    <source>
        <dbReference type="ARBA" id="ARBA00023163"/>
    </source>
</evidence>
<dbReference type="Gene3D" id="6.10.250.690">
    <property type="match status" value="1"/>
</dbReference>
<dbReference type="Pfam" id="PF00486">
    <property type="entry name" value="Trans_reg_C"/>
    <property type="match status" value="1"/>
</dbReference>
<dbReference type="Pfam" id="PF00072">
    <property type="entry name" value="Response_reg"/>
    <property type="match status" value="1"/>
</dbReference>
<dbReference type="Proteomes" id="UP001606303">
    <property type="component" value="Unassembled WGS sequence"/>
</dbReference>
<reference evidence="8 9" key="1">
    <citation type="submission" date="2024-08" db="EMBL/GenBank/DDBJ databases">
        <authorList>
            <person name="Lu H."/>
        </authorList>
    </citation>
    <scope>NUCLEOTIDE SEQUENCE [LARGE SCALE GENOMIC DNA]</scope>
    <source>
        <strain evidence="8 9">BYS87W</strain>
    </source>
</reference>
<dbReference type="CDD" id="cd00383">
    <property type="entry name" value="trans_reg_C"/>
    <property type="match status" value="1"/>
</dbReference>
<dbReference type="InterPro" id="IPR039420">
    <property type="entry name" value="WalR-like"/>
</dbReference>
<organism evidence="8 9">
    <name type="scientific">Pelomonas baiyunensis</name>
    <dbReference type="NCBI Taxonomy" id="3299026"/>
    <lineage>
        <taxon>Bacteria</taxon>
        <taxon>Pseudomonadati</taxon>
        <taxon>Pseudomonadota</taxon>
        <taxon>Betaproteobacteria</taxon>
        <taxon>Burkholderiales</taxon>
        <taxon>Sphaerotilaceae</taxon>
        <taxon>Roseateles</taxon>
    </lineage>
</organism>
<gene>
    <name evidence="8" type="ORF">ACG01O_13305</name>
</gene>
<feature type="modified residue" description="4-aspartylphosphate" evidence="4">
    <location>
        <position position="51"/>
    </location>
</feature>
<evidence type="ECO:0000259" key="6">
    <source>
        <dbReference type="PROSITE" id="PS50110"/>
    </source>
</evidence>
<dbReference type="InterPro" id="IPR001867">
    <property type="entry name" value="OmpR/PhoB-type_DNA-bd"/>
</dbReference>
<dbReference type="PANTHER" id="PTHR48111">
    <property type="entry name" value="REGULATOR OF RPOS"/>
    <property type="match status" value="1"/>
</dbReference>
<keyword evidence="2 5" id="KW-0238">DNA-binding</keyword>
<dbReference type="InterPro" id="IPR001789">
    <property type="entry name" value="Sig_transdc_resp-reg_receiver"/>
</dbReference>
<evidence type="ECO:0000256" key="2">
    <source>
        <dbReference type="ARBA" id="ARBA00023125"/>
    </source>
</evidence>
<sequence length="222" mass="24425">MRILLVEDTEDVAEGVIAVLRHTGHTVDWQVDGRQAESLAMHGDYDLVILDVMLPGLDGLSLLRRMRDAGVASPVLMLTARIHLDDRVDALDLGADDYLTKPFAFRELEARVRALLRRRAGDATNLLQCGAIGIDRKTRNVTVAGAAVDLSRREVTLLEIIAARPGRIFSKEELIDRLFSVDDAPSANAVEQVIARLRRKLEGAGVEIKTLRGLGYQLVVTP</sequence>
<dbReference type="EMBL" id="JBIGIB010000003">
    <property type="protein sequence ID" value="MFG6467595.1"/>
    <property type="molecule type" value="Genomic_DNA"/>
</dbReference>
<feature type="DNA-binding region" description="OmpR/PhoB-type" evidence="5">
    <location>
        <begin position="124"/>
        <end position="220"/>
    </location>
</feature>
<accession>A0ABW7H123</accession>
<dbReference type="InterPro" id="IPR036388">
    <property type="entry name" value="WH-like_DNA-bd_sf"/>
</dbReference>
<keyword evidence="9" id="KW-1185">Reference proteome</keyword>
<evidence type="ECO:0000313" key="8">
    <source>
        <dbReference type="EMBL" id="MFG6467595.1"/>
    </source>
</evidence>
<name>A0ABW7H123_9BURK</name>
<feature type="domain" description="Response regulatory" evidence="6">
    <location>
        <begin position="2"/>
        <end position="116"/>
    </location>
</feature>
<keyword evidence="3" id="KW-0804">Transcription</keyword>
<dbReference type="SUPFAM" id="SSF52172">
    <property type="entry name" value="CheY-like"/>
    <property type="match status" value="1"/>
</dbReference>
<dbReference type="SMART" id="SM00448">
    <property type="entry name" value="REC"/>
    <property type="match status" value="1"/>
</dbReference>
<comment type="caution">
    <text evidence="8">The sequence shown here is derived from an EMBL/GenBank/DDBJ whole genome shotgun (WGS) entry which is preliminary data.</text>
</comment>
<dbReference type="Gene3D" id="1.10.10.10">
    <property type="entry name" value="Winged helix-like DNA-binding domain superfamily/Winged helix DNA-binding domain"/>
    <property type="match status" value="1"/>
</dbReference>
<dbReference type="RefSeq" id="WP_394385316.1">
    <property type="nucleotide sequence ID" value="NZ_JBIGIB010000003.1"/>
</dbReference>